<proteinExistence type="predicted"/>
<evidence type="ECO:0000256" key="1">
    <source>
        <dbReference type="SAM" id="MobiDB-lite"/>
    </source>
</evidence>
<feature type="compositionally biased region" description="Polar residues" evidence="1">
    <location>
        <begin position="17"/>
        <end position="34"/>
    </location>
</feature>
<gene>
    <name evidence="3" type="ORF">DAPPUDRAFT_335034</name>
</gene>
<accession>E9HWY6</accession>
<feature type="domain" description="Ty3 transposon capsid-like protein" evidence="2">
    <location>
        <begin position="63"/>
        <end position="173"/>
    </location>
</feature>
<dbReference type="KEGG" id="dpx:DAPPUDRAFT_335034"/>
<name>E9HWY6_DAPPU</name>
<evidence type="ECO:0000259" key="2">
    <source>
        <dbReference type="Pfam" id="PF19259"/>
    </source>
</evidence>
<dbReference type="STRING" id="6669.E9HWY6"/>
<evidence type="ECO:0000313" key="3">
    <source>
        <dbReference type="EMBL" id="EFX63746.1"/>
    </source>
</evidence>
<feature type="region of interest" description="Disordered" evidence="1">
    <location>
        <begin position="1"/>
        <end position="34"/>
    </location>
</feature>
<evidence type="ECO:0000313" key="4">
    <source>
        <dbReference type="Proteomes" id="UP000000305"/>
    </source>
</evidence>
<reference evidence="3 4" key="1">
    <citation type="journal article" date="2011" name="Science">
        <title>The ecoresponsive genome of Daphnia pulex.</title>
        <authorList>
            <person name="Colbourne J.K."/>
            <person name="Pfrender M.E."/>
            <person name="Gilbert D."/>
            <person name="Thomas W.K."/>
            <person name="Tucker A."/>
            <person name="Oakley T.H."/>
            <person name="Tokishita S."/>
            <person name="Aerts A."/>
            <person name="Arnold G.J."/>
            <person name="Basu M.K."/>
            <person name="Bauer D.J."/>
            <person name="Caceres C.E."/>
            <person name="Carmel L."/>
            <person name="Casola C."/>
            <person name="Choi J.H."/>
            <person name="Detter J.C."/>
            <person name="Dong Q."/>
            <person name="Dusheyko S."/>
            <person name="Eads B.D."/>
            <person name="Frohlich T."/>
            <person name="Geiler-Samerotte K.A."/>
            <person name="Gerlach D."/>
            <person name="Hatcher P."/>
            <person name="Jogdeo S."/>
            <person name="Krijgsveld J."/>
            <person name="Kriventseva E.V."/>
            <person name="Kultz D."/>
            <person name="Laforsch C."/>
            <person name="Lindquist E."/>
            <person name="Lopez J."/>
            <person name="Manak J.R."/>
            <person name="Muller J."/>
            <person name="Pangilinan J."/>
            <person name="Patwardhan R.P."/>
            <person name="Pitluck S."/>
            <person name="Pritham E.J."/>
            <person name="Rechtsteiner A."/>
            <person name="Rho M."/>
            <person name="Rogozin I.B."/>
            <person name="Sakarya O."/>
            <person name="Salamov A."/>
            <person name="Schaack S."/>
            <person name="Shapiro H."/>
            <person name="Shiga Y."/>
            <person name="Skalitzky C."/>
            <person name="Smith Z."/>
            <person name="Souvorov A."/>
            <person name="Sung W."/>
            <person name="Tang Z."/>
            <person name="Tsuchiya D."/>
            <person name="Tu H."/>
            <person name="Vos H."/>
            <person name="Wang M."/>
            <person name="Wolf Y.I."/>
            <person name="Yamagata H."/>
            <person name="Yamada T."/>
            <person name="Ye Y."/>
            <person name="Shaw J.R."/>
            <person name="Andrews J."/>
            <person name="Crease T.J."/>
            <person name="Tang H."/>
            <person name="Lucas S.M."/>
            <person name="Robertson H.M."/>
            <person name="Bork P."/>
            <person name="Koonin E.V."/>
            <person name="Zdobnov E.M."/>
            <person name="Grigoriev I.V."/>
            <person name="Lynch M."/>
            <person name="Boore J.L."/>
        </authorList>
    </citation>
    <scope>NUCLEOTIDE SEQUENCE [LARGE SCALE GENOMIC DNA]</scope>
</reference>
<dbReference type="AlphaFoldDB" id="E9HWY6"/>
<dbReference type="InParanoid" id="E9HWY6"/>
<dbReference type="PANTHER" id="PTHR33223">
    <property type="entry name" value="CCHC-TYPE DOMAIN-CONTAINING PROTEIN"/>
    <property type="match status" value="1"/>
</dbReference>
<sequence length="247" mass="28439">MGMGAGVSHGAGAGPSGLNTSQDPTSQNTTMGGTVQDTTIIDNVTKPIVEVLGELFSREDKKSIPAFKGKSTDKLITEWLKAAEHVARNNDWDEDQRIRFFSDRLKGESLEWHDNYAEEQGNQLNYEDWRKDIIERFQDSFDLAALRKKLNTLRQRPEENCRAFVSRLNSLYDTIEGKVDKLDDLNKTDVEDHLYYQKLGKCVMKLKLRSFCEDFYQKSKQNYILECPQISMTLRKLASSYLFLNKF</sequence>
<protein>
    <recommendedName>
        <fullName evidence="2">Ty3 transposon capsid-like protein domain-containing protein</fullName>
    </recommendedName>
</protein>
<feature type="compositionally biased region" description="Gly residues" evidence="1">
    <location>
        <begin position="1"/>
        <end position="15"/>
    </location>
</feature>
<organism evidence="3 4">
    <name type="scientific">Daphnia pulex</name>
    <name type="common">Water flea</name>
    <dbReference type="NCBI Taxonomy" id="6669"/>
    <lineage>
        <taxon>Eukaryota</taxon>
        <taxon>Metazoa</taxon>
        <taxon>Ecdysozoa</taxon>
        <taxon>Arthropoda</taxon>
        <taxon>Crustacea</taxon>
        <taxon>Branchiopoda</taxon>
        <taxon>Diplostraca</taxon>
        <taxon>Cladocera</taxon>
        <taxon>Anomopoda</taxon>
        <taxon>Daphniidae</taxon>
        <taxon>Daphnia</taxon>
    </lineage>
</organism>
<dbReference type="PANTHER" id="PTHR33223:SF6">
    <property type="entry name" value="CCHC-TYPE DOMAIN-CONTAINING PROTEIN"/>
    <property type="match status" value="1"/>
</dbReference>
<dbReference type="OrthoDB" id="6385111at2759"/>
<dbReference type="EMBL" id="GL732975">
    <property type="protein sequence ID" value="EFX63746.1"/>
    <property type="molecule type" value="Genomic_DNA"/>
</dbReference>
<dbReference type="PhylomeDB" id="E9HWY6"/>
<dbReference type="InterPro" id="IPR045358">
    <property type="entry name" value="Ty3_capsid"/>
</dbReference>
<keyword evidence="4" id="KW-1185">Reference proteome</keyword>
<dbReference type="Pfam" id="PF19259">
    <property type="entry name" value="Ty3_capsid"/>
    <property type="match status" value="1"/>
</dbReference>
<dbReference type="HOGENOM" id="CLU_1125517_0_0_1"/>
<dbReference type="Proteomes" id="UP000000305">
    <property type="component" value="Unassembled WGS sequence"/>
</dbReference>